<keyword evidence="5" id="KW-1185">Reference proteome</keyword>
<reference evidence="4" key="2">
    <citation type="submission" date="2021-09" db="EMBL/GenBank/DDBJ databases">
        <authorList>
            <person name="Jia N."/>
            <person name="Wang J."/>
            <person name="Shi W."/>
            <person name="Du L."/>
            <person name="Sun Y."/>
            <person name="Zhan W."/>
            <person name="Jiang J."/>
            <person name="Wang Q."/>
            <person name="Zhang B."/>
            <person name="Ji P."/>
            <person name="Sakyi L.B."/>
            <person name="Cui X."/>
            <person name="Yuan T."/>
            <person name="Jiang B."/>
            <person name="Yang W."/>
            <person name="Lam T.T.-Y."/>
            <person name="Chang Q."/>
            <person name="Ding S."/>
            <person name="Wang X."/>
            <person name="Zhu J."/>
            <person name="Ruan X."/>
            <person name="Zhao L."/>
            <person name="Wei J."/>
            <person name="Que T."/>
            <person name="Du C."/>
            <person name="Cheng J."/>
            <person name="Dai P."/>
            <person name="Han X."/>
            <person name="Huang E."/>
            <person name="Gao Y."/>
            <person name="Liu J."/>
            <person name="Shao H."/>
            <person name="Ye R."/>
            <person name="Li L."/>
            <person name="Wei W."/>
            <person name="Wang X."/>
            <person name="Wang C."/>
            <person name="Huo Q."/>
            <person name="Li W."/>
            <person name="Guo W."/>
            <person name="Chen H."/>
            <person name="Chen S."/>
            <person name="Zhou L."/>
            <person name="Zhou L."/>
            <person name="Ni X."/>
            <person name="Tian J."/>
            <person name="Zhou Y."/>
            <person name="Sheng Y."/>
            <person name="Liu T."/>
            <person name="Pan Y."/>
            <person name="Xia L."/>
            <person name="Li J."/>
            <person name="Zhao F."/>
            <person name="Cao W."/>
        </authorList>
    </citation>
    <scope>NUCLEOTIDE SEQUENCE</scope>
    <source>
        <strain evidence="4">Rsan-2018</strain>
        <tissue evidence="4">Larvae</tissue>
    </source>
</reference>
<feature type="region of interest" description="Disordered" evidence="2">
    <location>
        <begin position="1"/>
        <end position="26"/>
    </location>
</feature>
<evidence type="ECO:0000256" key="1">
    <source>
        <dbReference type="PROSITE-ProRule" id="PRU00047"/>
    </source>
</evidence>
<feature type="compositionally biased region" description="Basic and acidic residues" evidence="2">
    <location>
        <begin position="369"/>
        <end position="387"/>
    </location>
</feature>
<keyword evidence="1" id="KW-0479">Metal-binding</keyword>
<accession>A0A9D4PJJ2</accession>
<evidence type="ECO:0000313" key="4">
    <source>
        <dbReference type="EMBL" id="KAH7943908.1"/>
    </source>
</evidence>
<dbReference type="EMBL" id="JABSTV010001253">
    <property type="protein sequence ID" value="KAH7943908.1"/>
    <property type="molecule type" value="Genomic_DNA"/>
</dbReference>
<proteinExistence type="predicted"/>
<feature type="region of interest" description="Disordered" evidence="2">
    <location>
        <begin position="261"/>
        <end position="502"/>
    </location>
</feature>
<keyword evidence="1" id="KW-0862">Zinc</keyword>
<dbReference type="Proteomes" id="UP000821837">
    <property type="component" value="Unassembled WGS sequence"/>
</dbReference>
<dbReference type="AlphaFoldDB" id="A0A9D4PJJ2"/>
<sequence length="502" mass="54363">MARSLRGEQTADAGRDEAGSRPPPGYRFLLPTLPTGEGMNLCVFLHGDPSKRPYRIEDFREPLEEAGVLKAVSGIGAFQMSHVWLVKFQTPEAKNTVLAKGGLRVKGGYCAIIDPCKQEITLKIHWVPFHIPGEALRKVLSEFGEVKDVRLDEWHVPGFECAESTTRVVRMVLKEGVTAEELPHLFKFYSGSVLVVVPGRAPTCLRCRRRGHIRRDCQTPRCTGCRAFGHVREDCARTYASVIGASPAVEDSHEHIMDADEAESTAPTKDEVSPHREPGGQLECAGKSPGEPETADKKMTQGTAEEQERCDVAEDSEAPAKRPRKDAPTPNEGGSDRKQQRRERPSLKASSEKGNTSAMSRSASSSPVRGERRRNAPAEQISGEKVRAGPANFKGEGALPVTDEASEAALARDEKSKAPVAGGKKEAEEAMDISKEGAATNKRPHEGVEGEGSSTDLISAGEPPPKAAPQRRATLRPRPTIPIDRRLTASTPSTPPPPPPVT</sequence>
<feature type="compositionally biased region" description="Basic and acidic residues" evidence="2">
    <location>
        <begin position="268"/>
        <end position="278"/>
    </location>
</feature>
<dbReference type="GO" id="GO:0003690">
    <property type="term" value="F:double-stranded DNA binding"/>
    <property type="evidence" value="ECO:0007669"/>
    <property type="project" value="InterPro"/>
</dbReference>
<dbReference type="PANTHER" id="PTHR22639">
    <property type="entry name" value="GAG-RELATED PROTEIN"/>
    <property type="match status" value="1"/>
</dbReference>
<evidence type="ECO:0000256" key="2">
    <source>
        <dbReference type="SAM" id="MobiDB-lite"/>
    </source>
</evidence>
<feature type="compositionally biased region" description="Pro residues" evidence="2">
    <location>
        <begin position="493"/>
        <end position="502"/>
    </location>
</feature>
<dbReference type="GO" id="GO:0008270">
    <property type="term" value="F:zinc ion binding"/>
    <property type="evidence" value="ECO:0007669"/>
    <property type="project" value="UniProtKB-KW"/>
</dbReference>
<dbReference type="InterPro" id="IPR042509">
    <property type="entry name" value="ZCCHC3"/>
</dbReference>
<dbReference type="PANTHER" id="PTHR22639:SF3">
    <property type="entry name" value="ZINC FINGER CCHC DOMAIN-CONTAINING PROTEIN 3"/>
    <property type="match status" value="1"/>
</dbReference>
<organism evidence="4 5">
    <name type="scientific">Rhipicephalus sanguineus</name>
    <name type="common">Brown dog tick</name>
    <name type="synonym">Ixodes sanguineus</name>
    <dbReference type="NCBI Taxonomy" id="34632"/>
    <lineage>
        <taxon>Eukaryota</taxon>
        <taxon>Metazoa</taxon>
        <taxon>Ecdysozoa</taxon>
        <taxon>Arthropoda</taxon>
        <taxon>Chelicerata</taxon>
        <taxon>Arachnida</taxon>
        <taxon>Acari</taxon>
        <taxon>Parasitiformes</taxon>
        <taxon>Ixodida</taxon>
        <taxon>Ixodoidea</taxon>
        <taxon>Ixodidae</taxon>
        <taxon>Rhipicephalinae</taxon>
        <taxon>Rhipicephalus</taxon>
        <taxon>Rhipicephalus</taxon>
    </lineage>
</organism>
<protein>
    <recommendedName>
        <fullName evidence="3">CCHC-type domain-containing protein</fullName>
    </recommendedName>
</protein>
<dbReference type="InterPro" id="IPR001878">
    <property type="entry name" value="Znf_CCHC"/>
</dbReference>
<dbReference type="GO" id="GO:0002218">
    <property type="term" value="P:activation of innate immune response"/>
    <property type="evidence" value="ECO:0007669"/>
    <property type="project" value="InterPro"/>
</dbReference>
<keyword evidence="1" id="KW-0863">Zinc-finger</keyword>
<feature type="compositionally biased region" description="Low complexity" evidence="2">
    <location>
        <begin position="357"/>
        <end position="366"/>
    </location>
</feature>
<dbReference type="GO" id="GO:0003723">
    <property type="term" value="F:RNA binding"/>
    <property type="evidence" value="ECO:0007669"/>
    <property type="project" value="InterPro"/>
</dbReference>
<comment type="caution">
    <text evidence="4">The sequence shown here is derived from an EMBL/GenBank/DDBJ whole genome shotgun (WGS) entry which is preliminary data.</text>
</comment>
<dbReference type="InterPro" id="IPR036875">
    <property type="entry name" value="Znf_CCHC_sf"/>
</dbReference>
<evidence type="ECO:0000259" key="3">
    <source>
        <dbReference type="PROSITE" id="PS50158"/>
    </source>
</evidence>
<evidence type="ECO:0000313" key="5">
    <source>
        <dbReference type="Proteomes" id="UP000821837"/>
    </source>
</evidence>
<feature type="domain" description="CCHC-type" evidence="3">
    <location>
        <begin position="204"/>
        <end position="217"/>
    </location>
</feature>
<dbReference type="SUPFAM" id="SSF57756">
    <property type="entry name" value="Retrovirus zinc finger-like domains"/>
    <property type="match status" value="1"/>
</dbReference>
<reference evidence="4" key="1">
    <citation type="journal article" date="2020" name="Cell">
        <title>Large-Scale Comparative Analyses of Tick Genomes Elucidate Their Genetic Diversity and Vector Capacities.</title>
        <authorList>
            <consortium name="Tick Genome and Microbiome Consortium (TIGMIC)"/>
            <person name="Jia N."/>
            <person name="Wang J."/>
            <person name="Shi W."/>
            <person name="Du L."/>
            <person name="Sun Y."/>
            <person name="Zhan W."/>
            <person name="Jiang J.F."/>
            <person name="Wang Q."/>
            <person name="Zhang B."/>
            <person name="Ji P."/>
            <person name="Bell-Sakyi L."/>
            <person name="Cui X.M."/>
            <person name="Yuan T.T."/>
            <person name="Jiang B.G."/>
            <person name="Yang W.F."/>
            <person name="Lam T.T."/>
            <person name="Chang Q.C."/>
            <person name="Ding S.J."/>
            <person name="Wang X.J."/>
            <person name="Zhu J.G."/>
            <person name="Ruan X.D."/>
            <person name="Zhao L."/>
            <person name="Wei J.T."/>
            <person name="Ye R.Z."/>
            <person name="Que T.C."/>
            <person name="Du C.H."/>
            <person name="Zhou Y.H."/>
            <person name="Cheng J.X."/>
            <person name="Dai P.F."/>
            <person name="Guo W.B."/>
            <person name="Han X.H."/>
            <person name="Huang E.J."/>
            <person name="Li L.F."/>
            <person name="Wei W."/>
            <person name="Gao Y.C."/>
            <person name="Liu J.Z."/>
            <person name="Shao H.Z."/>
            <person name="Wang X."/>
            <person name="Wang C.C."/>
            <person name="Yang T.C."/>
            <person name="Huo Q.B."/>
            <person name="Li W."/>
            <person name="Chen H.Y."/>
            <person name="Chen S.E."/>
            <person name="Zhou L.G."/>
            <person name="Ni X.B."/>
            <person name="Tian J.H."/>
            <person name="Sheng Y."/>
            <person name="Liu T."/>
            <person name="Pan Y.S."/>
            <person name="Xia L.Y."/>
            <person name="Li J."/>
            <person name="Zhao F."/>
            <person name="Cao W.C."/>
        </authorList>
    </citation>
    <scope>NUCLEOTIDE SEQUENCE</scope>
    <source>
        <strain evidence="4">Rsan-2018</strain>
    </source>
</reference>
<dbReference type="PROSITE" id="PS50158">
    <property type="entry name" value="ZF_CCHC"/>
    <property type="match status" value="1"/>
</dbReference>
<feature type="compositionally biased region" description="Basic and acidic residues" evidence="2">
    <location>
        <begin position="410"/>
        <end position="435"/>
    </location>
</feature>
<dbReference type="Gene3D" id="4.10.60.10">
    <property type="entry name" value="Zinc finger, CCHC-type"/>
    <property type="match status" value="1"/>
</dbReference>
<dbReference type="VEuPathDB" id="VectorBase:RSAN_048505"/>
<name>A0A9D4PJJ2_RHISA</name>
<dbReference type="SMART" id="SM00343">
    <property type="entry name" value="ZnF_C2HC"/>
    <property type="match status" value="2"/>
</dbReference>
<gene>
    <name evidence="4" type="ORF">HPB52_012748</name>
</gene>
<dbReference type="VEuPathDB" id="VectorBase:RSAN_056902"/>
<feature type="compositionally biased region" description="Basic and acidic residues" evidence="2">
    <location>
        <begin position="334"/>
        <end position="346"/>
    </location>
</feature>